<sequence>MKVLCIFLIILPVLVSSGPLAYAACQTACNYGAVTCYSLAGLTFGVTTAAAAATGPVGWWAWLTSTPTSTIAAAAACSAAQGTCMAACTPLLVAPTP</sequence>
<dbReference type="Proteomes" id="UP000677228">
    <property type="component" value="Unassembled WGS sequence"/>
</dbReference>
<feature type="chain" id="PRO_5036273538" evidence="1">
    <location>
        <begin position="18"/>
        <end position="97"/>
    </location>
</feature>
<feature type="signal peptide" evidence="1">
    <location>
        <begin position="1"/>
        <end position="17"/>
    </location>
</feature>
<gene>
    <name evidence="2" type="ORF">OVA965_LOCUS39930</name>
    <name evidence="3" type="ORF">TMI583_LOCUS41310</name>
</gene>
<keyword evidence="1" id="KW-0732">Signal</keyword>
<evidence type="ECO:0000256" key="1">
    <source>
        <dbReference type="SAM" id="SignalP"/>
    </source>
</evidence>
<evidence type="ECO:0000313" key="3">
    <source>
        <dbReference type="EMBL" id="CAF4355744.1"/>
    </source>
</evidence>
<dbReference type="Proteomes" id="UP000682733">
    <property type="component" value="Unassembled WGS sequence"/>
</dbReference>
<reference evidence="2" key="1">
    <citation type="submission" date="2021-02" db="EMBL/GenBank/DDBJ databases">
        <authorList>
            <person name="Nowell W R."/>
        </authorList>
    </citation>
    <scope>NUCLEOTIDE SEQUENCE</scope>
</reference>
<dbReference type="PANTHER" id="PTHR37475:SF1">
    <property type="entry name" value="ZYGOTE-SPECIFIC PROTEIN"/>
    <property type="match status" value="1"/>
</dbReference>
<proteinExistence type="predicted"/>
<dbReference type="EMBL" id="CAJOBA010065015">
    <property type="protein sequence ID" value="CAF4355744.1"/>
    <property type="molecule type" value="Genomic_DNA"/>
</dbReference>
<accession>A0A8S2FWU8</accession>
<dbReference type="PANTHER" id="PTHR37475">
    <property type="entry name" value="ZYGOTE-SPECIFIC CLASS V COPY B GENE PROTEIN"/>
    <property type="match status" value="1"/>
</dbReference>
<organism evidence="2 4">
    <name type="scientific">Didymodactylos carnosus</name>
    <dbReference type="NCBI Taxonomy" id="1234261"/>
    <lineage>
        <taxon>Eukaryota</taxon>
        <taxon>Metazoa</taxon>
        <taxon>Spiralia</taxon>
        <taxon>Gnathifera</taxon>
        <taxon>Rotifera</taxon>
        <taxon>Eurotatoria</taxon>
        <taxon>Bdelloidea</taxon>
        <taxon>Philodinida</taxon>
        <taxon>Philodinidae</taxon>
        <taxon>Didymodactylos</taxon>
    </lineage>
</organism>
<evidence type="ECO:0000313" key="2">
    <source>
        <dbReference type="EMBL" id="CAF1563369.1"/>
    </source>
</evidence>
<protein>
    <submittedName>
        <fullName evidence="2">Uncharacterized protein</fullName>
    </submittedName>
</protein>
<comment type="caution">
    <text evidence="2">The sequence shown here is derived from an EMBL/GenBank/DDBJ whole genome shotgun (WGS) entry which is preliminary data.</text>
</comment>
<evidence type="ECO:0000313" key="4">
    <source>
        <dbReference type="Proteomes" id="UP000677228"/>
    </source>
</evidence>
<dbReference type="EMBL" id="CAJNOK010042352">
    <property type="protein sequence ID" value="CAF1563369.1"/>
    <property type="molecule type" value="Genomic_DNA"/>
</dbReference>
<dbReference type="AlphaFoldDB" id="A0A8S2FWU8"/>
<name>A0A8S2FWU8_9BILA</name>